<dbReference type="GO" id="GO:0008233">
    <property type="term" value="F:peptidase activity"/>
    <property type="evidence" value="ECO:0007669"/>
    <property type="project" value="UniProtKB-KW"/>
</dbReference>
<reference evidence="1 2" key="1">
    <citation type="submission" date="2017-03" db="EMBL/GenBank/DDBJ databases">
        <authorList>
            <person name="Afonso C.L."/>
            <person name="Miller P.J."/>
            <person name="Scott M.A."/>
            <person name="Spackman E."/>
            <person name="Goraichik I."/>
            <person name="Dimitrov K.M."/>
            <person name="Suarez D.L."/>
            <person name="Swayne D.E."/>
        </authorList>
    </citation>
    <scope>NUCLEOTIDE SEQUENCE [LARGE SCALE GENOMIC DNA]</scope>
    <source>
        <strain evidence="1 2">CECT 8287</strain>
    </source>
</reference>
<dbReference type="GO" id="GO:0006508">
    <property type="term" value="P:proteolysis"/>
    <property type="evidence" value="ECO:0007669"/>
    <property type="project" value="UniProtKB-KW"/>
</dbReference>
<gene>
    <name evidence="1" type="primary">paiB</name>
    <name evidence="1" type="ORF">PEL8287_03648</name>
</gene>
<organism evidence="1 2">
    <name type="scientific">Roseovarius litorisediminis</name>
    <dbReference type="NCBI Taxonomy" id="1312363"/>
    <lineage>
        <taxon>Bacteria</taxon>
        <taxon>Pseudomonadati</taxon>
        <taxon>Pseudomonadota</taxon>
        <taxon>Alphaproteobacteria</taxon>
        <taxon>Rhodobacterales</taxon>
        <taxon>Roseobacteraceae</taxon>
        <taxon>Roseovarius</taxon>
    </lineage>
</organism>
<keyword evidence="1" id="KW-0378">Hydrolase</keyword>
<dbReference type="PIRSF" id="PIRSF010372">
    <property type="entry name" value="PaiB"/>
    <property type="match status" value="1"/>
</dbReference>
<evidence type="ECO:0000313" key="1">
    <source>
        <dbReference type="EMBL" id="SLN66008.1"/>
    </source>
</evidence>
<keyword evidence="2" id="KW-1185">Reference proteome</keyword>
<accession>A0A1Y5TQR2</accession>
<dbReference type="RefSeq" id="WP_085893851.1">
    <property type="nucleotide sequence ID" value="NZ_FWFL01000012.1"/>
</dbReference>
<name>A0A1Y5TQR2_9RHOB</name>
<keyword evidence="1" id="KW-0645">Protease</keyword>
<proteinExistence type="predicted"/>
<sequence length="206" mass="22766">MHPNPAYRGATRDHNITFARDQGFGMLAVSGPDGPAISHIPFLLSDDGSAAEFHLVRSNPIVKMLSVPLQARLAVQGPHSYISPDWYGVDDQVPTWNYVAVHLAGRVDLRPVDTLRDLLDRQSAFYEARLLPKPPWTTAKMTPEVLDRMMRQIVPARMRIDQIDGTWKLGQNKPGDVRLRAACNVAGYGIGNEVQILSAIMQGASD</sequence>
<protein>
    <submittedName>
        <fullName evidence="1">Protease synthase and sporulation protein PAI 2</fullName>
    </submittedName>
</protein>
<dbReference type="Proteomes" id="UP000193827">
    <property type="component" value="Unassembled WGS sequence"/>
</dbReference>
<dbReference type="PANTHER" id="PTHR35802:SF1">
    <property type="entry name" value="PROTEASE SYNTHASE AND SPORULATION PROTEIN PAI 2"/>
    <property type="match status" value="1"/>
</dbReference>
<dbReference type="Pfam" id="PF04299">
    <property type="entry name" value="FMN_bind_2"/>
    <property type="match status" value="1"/>
</dbReference>
<dbReference type="InterPro" id="IPR012349">
    <property type="entry name" value="Split_barrel_FMN-bd"/>
</dbReference>
<evidence type="ECO:0000313" key="2">
    <source>
        <dbReference type="Proteomes" id="UP000193827"/>
    </source>
</evidence>
<dbReference type="InterPro" id="IPR007396">
    <property type="entry name" value="TR_PAI2-type"/>
</dbReference>
<dbReference type="SUPFAM" id="SSF50475">
    <property type="entry name" value="FMN-binding split barrel"/>
    <property type="match status" value="1"/>
</dbReference>
<dbReference type="PANTHER" id="PTHR35802">
    <property type="entry name" value="PROTEASE SYNTHASE AND SPORULATION PROTEIN PAI 2"/>
    <property type="match status" value="1"/>
</dbReference>
<dbReference type="EMBL" id="FWFL01000012">
    <property type="protein sequence ID" value="SLN66008.1"/>
    <property type="molecule type" value="Genomic_DNA"/>
</dbReference>
<dbReference type="AlphaFoldDB" id="A0A1Y5TQR2"/>
<dbReference type="OrthoDB" id="9794948at2"/>
<dbReference type="Gene3D" id="2.30.110.10">
    <property type="entry name" value="Electron Transport, Fmn-binding Protein, Chain A"/>
    <property type="match status" value="1"/>
</dbReference>